<name>A0ABS5A8T2_9PSEU</name>
<reference evidence="2 3" key="1">
    <citation type="submission" date="2021-03" db="EMBL/GenBank/DDBJ databases">
        <title>Sequencing the genomes of 1000 actinobacteria strains.</title>
        <authorList>
            <person name="Klenk H.-P."/>
        </authorList>
    </citation>
    <scope>NUCLEOTIDE SEQUENCE [LARGE SCALE GENOMIC DNA]</scope>
    <source>
        <strain evidence="2 3">DSM 44580</strain>
    </source>
</reference>
<comment type="caution">
    <text evidence="2">The sequence shown here is derived from an EMBL/GenBank/DDBJ whole genome shotgun (WGS) entry which is preliminary data.</text>
</comment>
<protein>
    <recommendedName>
        <fullName evidence="4">Secreted protein</fullName>
    </recommendedName>
</protein>
<evidence type="ECO:0000256" key="1">
    <source>
        <dbReference type="SAM" id="SignalP"/>
    </source>
</evidence>
<feature type="chain" id="PRO_5045328345" description="Secreted protein" evidence="1">
    <location>
        <begin position="26"/>
        <end position="139"/>
    </location>
</feature>
<keyword evidence="1" id="KW-0732">Signal</keyword>
<organism evidence="2 3">
    <name type="scientific">Crossiella equi</name>
    <dbReference type="NCBI Taxonomy" id="130796"/>
    <lineage>
        <taxon>Bacteria</taxon>
        <taxon>Bacillati</taxon>
        <taxon>Actinomycetota</taxon>
        <taxon>Actinomycetes</taxon>
        <taxon>Pseudonocardiales</taxon>
        <taxon>Pseudonocardiaceae</taxon>
        <taxon>Crossiella</taxon>
    </lineage>
</organism>
<dbReference type="EMBL" id="JAGIOO010000001">
    <property type="protein sequence ID" value="MBP2472985.1"/>
    <property type="molecule type" value="Genomic_DNA"/>
</dbReference>
<evidence type="ECO:0000313" key="2">
    <source>
        <dbReference type="EMBL" id="MBP2472985.1"/>
    </source>
</evidence>
<sequence length="139" mass="14424">MKTRLLTVLATVLFALGLGAATALAYTKGPITLTHEGATYKGEKGEGCGEITGCYPTMGGDLTITGAGSSVCYEIWMTVSTGEKPWVNTLGGGKRQIHCGNKTVRVGGAITWSPFPGNYFLCRVTQAGDKVSCGAKQAA</sequence>
<keyword evidence="3" id="KW-1185">Reference proteome</keyword>
<gene>
    <name evidence="2" type="ORF">JOF53_001857</name>
</gene>
<evidence type="ECO:0000313" key="3">
    <source>
        <dbReference type="Proteomes" id="UP001519363"/>
    </source>
</evidence>
<feature type="signal peptide" evidence="1">
    <location>
        <begin position="1"/>
        <end position="25"/>
    </location>
</feature>
<accession>A0ABS5A8T2</accession>
<proteinExistence type="predicted"/>
<dbReference type="Proteomes" id="UP001519363">
    <property type="component" value="Unassembled WGS sequence"/>
</dbReference>
<dbReference type="RefSeq" id="WP_086781009.1">
    <property type="nucleotide sequence ID" value="NZ_JAGIOO010000001.1"/>
</dbReference>
<evidence type="ECO:0008006" key="4">
    <source>
        <dbReference type="Google" id="ProtNLM"/>
    </source>
</evidence>